<dbReference type="Proteomes" id="UP000885847">
    <property type="component" value="Unassembled WGS sequence"/>
</dbReference>
<accession>A0A7C0ZBK0</accession>
<gene>
    <name evidence="1" type="ORF">ENF18_00685</name>
</gene>
<evidence type="ECO:0000313" key="1">
    <source>
        <dbReference type="EMBL" id="HDI82291.1"/>
    </source>
</evidence>
<name>A0A7C0ZBK0_UNCW3</name>
<dbReference type="EMBL" id="DQWE01000031">
    <property type="protein sequence ID" value="HDI82291.1"/>
    <property type="molecule type" value="Genomic_DNA"/>
</dbReference>
<comment type="caution">
    <text evidence="1">The sequence shown here is derived from an EMBL/GenBank/DDBJ whole genome shotgun (WGS) entry which is preliminary data.</text>
</comment>
<reference evidence="1" key="1">
    <citation type="journal article" date="2020" name="mSystems">
        <title>Genome- and Community-Level Interaction Insights into Carbon Utilization and Element Cycling Functions of Hydrothermarchaeota in Hydrothermal Sediment.</title>
        <authorList>
            <person name="Zhou Z."/>
            <person name="Liu Y."/>
            <person name="Xu W."/>
            <person name="Pan J."/>
            <person name="Luo Z.H."/>
            <person name="Li M."/>
        </authorList>
    </citation>
    <scope>NUCLEOTIDE SEQUENCE [LARGE SCALE GENOMIC DNA]</scope>
    <source>
        <strain evidence="1">HyVt-102</strain>
    </source>
</reference>
<proteinExistence type="predicted"/>
<sequence length="123" mass="14412">MKETNFNIKVGDTFELKKAYGLADGYIFKGEVKVIRIYGEGRLKIYVLSDGKRNLSLLEEEVKEHVIDGYVRKDLTPSPEQKRYVERVKKRLEEWEKSLPDRFYRYGGKEVDLGKEDSDSEQS</sequence>
<dbReference type="AlphaFoldDB" id="A0A7C0ZBK0"/>
<organism evidence="1">
    <name type="scientific">candidate division WOR-3 bacterium</name>
    <dbReference type="NCBI Taxonomy" id="2052148"/>
    <lineage>
        <taxon>Bacteria</taxon>
        <taxon>Bacteria division WOR-3</taxon>
    </lineage>
</organism>
<protein>
    <submittedName>
        <fullName evidence="1">Uncharacterized protein</fullName>
    </submittedName>
</protein>